<comment type="similarity">
    <text evidence="2">Belongs to the CAMTA family.</text>
</comment>
<gene>
    <name evidence="9" type="ORF">TCHU04912_LOCUS21008</name>
</gene>
<dbReference type="InterPro" id="IPR005559">
    <property type="entry name" value="CG-1_dom"/>
</dbReference>
<proteinExistence type="inferred from homology"/>
<evidence type="ECO:0000256" key="2">
    <source>
        <dbReference type="ARBA" id="ARBA00008267"/>
    </source>
</evidence>
<feature type="region of interest" description="Disordered" evidence="7">
    <location>
        <begin position="388"/>
        <end position="411"/>
    </location>
</feature>
<evidence type="ECO:0000259" key="8">
    <source>
        <dbReference type="PROSITE" id="PS51437"/>
    </source>
</evidence>
<dbReference type="SMART" id="SM01076">
    <property type="entry name" value="CG-1"/>
    <property type="match status" value="1"/>
</dbReference>
<evidence type="ECO:0000256" key="1">
    <source>
        <dbReference type="ARBA" id="ARBA00004123"/>
    </source>
</evidence>
<dbReference type="GO" id="GO:0003690">
    <property type="term" value="F:double-stranded DNA binding"/>
    <property type="evidence" value="ECO:0007669"/>
    <property type="project" value="TreeGrafter"/>
</dbReference>
<dbReference type="AlphaFoldDB" id="A0A7S1XAA9"/>
<dbReference type="InterPro" id="IPR013783">
    <property type="entry name" value="Ig-like_fold"/>
</dbReference>
<protein>
    <recommendedName>
        <fullName evidence="8">CG-1 domain-containing protein</fullName>
    </recommendedName>
</protein>
<dbReference type="GO" id="GO:0006357">
    <property type="term" value="P:regulation of transcription by RNA polymerase II"/>
    <property type="evidence" value="ECO:0007669"/>
    <property type="project" value="TreeGrafter"/>
</dbReference>
<feature type="compositionally biased region" description="Basic and acidic residues" evidence="7">
    <location>
        <begin position="265"/>
        <end position="282"/>
    </location>
</feature>
<feature type="region of interest" description="Disordered" evidence="7">
    <location>
        <begin position="214"/>
        <end position="282"/>
    </location>
</feature>
<evidence type="ECO:0000313" key="9">
    <source>
        <dbReference type="EMBL" id="CAD9223752.1"/>
    </source>
</evidence>
<keyword evidence="4" id="KW-0010">Activator</keyword>
<evidence type="ECO:0000256" key="4">
    <source>
        <dbReference type="ARBA" id="ARBA00023159"/>
    </source>
</evidence>
<keyword evidence="3" id="KW-0040">ANK repeat</keyword>
<dbReference type="InterPro" id="IPR002909">
    <property type="entry name" value="IPT_dom"/>
</dbReference>
<dbReference type="Pfam" id="PF01833">
    <property type="entry name" value="TIG"/>
    <property type="match status" value="1"/>
</dbReference>
<dbReference type="GO" id="GO:0005634">
    <property type="term" value="C:nucleus"/>
    <property type="evidence" value="ECO:0007669"/>
    <property type="project" value="UniProtKB-SubCell"/>
</dbReference>
<keyword evidence="5" id="KW-0804">Transcription</keyword>
<comment type="subcellular location">
    <subcellularLocation>
        <location evidence="1">Nucleus</location>
    </subcellularLocation>
</comment>
<evidence type="ECO:0000256" key="7">
    <source>
        <dbReference type="SAM" id="MobiDB-lite"/>
    </source>
</evidence>
<dbReference type="PANTHER" id="PTHR23335:SF1">
    <property type="entry name" value="CALMODULIN-BINDING TRANSCRIPTION ACTIVATOR, ISOFORM F"/>
    <property type="match status" value="1"/>
</dbReference>
<dbReference type="SUPFAM" id="SSF81296">
    <property type="entry name" value="E set domains"/>
    <property type="match status" value="1"/>
</dbReference>
<dbReference type="InterPro" id="IPR014756">
    <property type="entry name" value="Ig_E-set"/>
</dbReference>
<evidence type="ECO:0000256" key="3">
    <source>
        <dbReference type="ARBA" id="ARBA00023043"/>
    </source>
</evidence>
<name>A0A7S1XAA9_9CHLO</name>
<evidence type="ECO:0000256" key="6">
    <source>
        <dbReference type="ARBA" id="ARBA00023242"/>
    </source>
</evidence>
<dbReference type="EMBL" id="HBGG01040728">
    <property type="protein sequence ID" value="CAD9223752.1"/>
    <property type="molecule type" value="Transcribed_RNA"/>
</dbReference>
<dbReference type="Pfam" id="PF03859">
    <property type="entry name" value="CG-1"/>
    <property type="match status" value="1"/>
</dbReference>
<accession>A0A7S1XAA9</accession>
<sequence length="519" mass="57059">MFGGGHPHDSMGFSVPGMDGSLLGQPLHYPQHQVGAGIPGGVTLFPGQPAVVEAVSTPLVPTGGMPSDIAQLLVKGRSHWLKGNELVKLLQHGMEGNFPLSAAAADLPPSGTLFMYDRKQVRFFRLDGHNWRKKHDGKTVRETHEKLKVDNVDALNCYYAHALEPFNLQRRCYWMLDNDKYVLVHYLETGFGSKRAANRWNELLEQQPEMKLRVETDSEGRPIMPSPSNSASALNRRRSSLESSRLSEGTHSVGYPTHPTAHHRVSFEETSRRKSSMDDSRDTYAMHPPGSWSAANQSTNQRRTPWGAMAVPMPAMPPWQTEYPVQEHPSLEQFLPWNTFSHSVPACQMPKVPEVNPPMSFNHMSGYQTMGLQPQKQGDNMDVDAVSRHTSDNMQGRPSLDDSAASPQDTGHFSIWEISPQAVSVNGGDKVLIVGSPSPGCELRGGLYVEVDGVRCNTQVIQSGVISFMTRPHARGLARVVIWSASGQVLSSTAAMEFCEPMLSSSVTGNMSGQATPLQ</sequence>
<dbReference type="Gene3D" id="2.60.40.10">
    <property type="entry name" value="Immunoglobulins"/>
    <property type="match status" value="1"/>
</dbReference>
<dbReference type="PANTHER" id="PTHR23335">
    <property type="entry name" value="CALMODULIN-BINDING TRANSCRIPTION ACTIVATOR CAMTA"/>
    <property type="match status" value="1"/>
</dbReference>
<organism evidence="9">
    <name type="scientific">Tetraselmis chuii</name>
    <dbReference type="NCBI Taxonomy" id="63592"/>
    <lineage>
        <taxon>Eukaryota</taxon>
        <taxon>Viridiplantae</taxon>
        <taxon>Chlorophyta</taxon>
        <taxon>core chlorophytes</taxon>
        <taxon>Chlorodendrophyceae</taxon>
        <taxon>Chlorodendrales</taxon>
        <taxon>Chlorodendraceae</taxon>
        <taxon>Tetraselmis</taxon>
    </lineage>
</organism>
<evidence type="ECO:0000256" key="5">
    <source>
        <dbReference type="ARBA" id="ARBA00023163"/>
    </source>
</evidence>
<dbReference type="PROSITE" id="PS51437">
    <property type="entry name" value="CG_1"/>
    <property type="match status" value="1"/>
</dbReference>
<dbReference type="GO" id="GO:0003712">
    <property type="term" value="F:transcription coregulator activity"/>
    <property type="evidence" value="ECO:0007669"/>
    <property type="project" value="TreeGrafter"/>
</dbReference>
<keyword evidence="6" id="KW-0539">Nucleus</keyword>
<reference evidence="9" key="1">
    <citation type="submission" date="2021-01" db="EMBL/GenBank/DDBJ databases">
        <authorList>
            <person name="Corre E."/>
            <person name="Pelletier E."/>
            <person name="Niang G."/>
            <person name="Scheremetjew M."/>
            <person name="Finn R."/>
            <person name="Kale V."/>
            <person name="Holt S."/>
            <person name="Cochrane G."/>
            <person name="Meng A."/>
            <person name="Brown T."/>
            <person name="Cohen L."/>
        </authorList>
    </citation>
    <scope>NUCLEOTIDE SEQUENCE</scope>
    <source>
        <strain evidence="9">PLY429</strain>
    </source>
</reference>
<feature type="domain" description="CG-1" evidence="8">
    <location>
        <begin position="69"/>
        <end position="195"/>
    </location>
</feature>